<organism evidence="2 3">
    <name type="scientific">Exidia glandulosa HHB12029</name>
    <dbReference type="NCBI Taxonomy" id="1314781"/>
    <lineage>
        <taxon>Eukaryota</taxon>
        <taxon>Fungi</taxon>
        <taxon>Dikarya</taxon>
        <taxon>Basidiomycota</taxon>
        <taxon>Agaricomycotina</taxon>
        <taxon>Agaricomycetes</taxon>
        <taxon>Auriculariales</taxon>
        <taxon>Exidiaceae</taxon>
        <taxon>Exidia</taxon>
    </lineage>
</organism>
<dbReference type="InParanoid" id="A0A165Z5R0"/>
<sequence length="92" mass="10585">MKFPVRAKYAYTLKLCLANEWYLELNKNKNRALAPIRIHQRVAGTPSLDMNKNSALCSDGPVIKFQLTSAREGSTRTRTAQRMRRRRPSSSF</sequence>
<accession>A0A165Z5R0</accession>
<protein>
    <submittedName>
        <fullName evidence="2">Uncharacterized protein</fullName>
    </submittedName>
</protein>
<feature type="compositionally biased region" description="Basic residues" evidence="1">
    <location>
        <begin position="79"/>
        <end position="92"/>
    </location>
</feature>
<evidence type="ECO:0000313" key="2">
    <source>
        <dbReference type="EMBL" id="KZV79619.1"/>
    </source>
</evidence>
<dbReference type="AlphaFoldDB" id="A0A165Z5R0"/>
<dbReference type="EMBL" id="KV426587">
    <property type="protein sequence ID" value="KZV79619.1"/>
    <property type="molecule type" value="Genomic_DNA"/>
</dbReference>
<name>A0A165Z5R0_EXIGL</name>
<evidence type="ECO:0000313" key="3">
    <source>
        <dbReference type="Proteomes" id="UP000077266"/>
    </source>
</evidence>
<evidence type="ECO:0000256" key="1">
    <source>
        <dbReference type="SAM" id="MobiDB-lite"/>
    </source>
</evidence>
<dbReference type="Proteomes" id="UP000077266">
    <property type="component" value="Unassembled WGS sequence"/>
</dbReference>
<gene>
    <name evidence="2" type="ORF">EXIGLDRAFT_756850</name>
</gene>
<keyword evidence="3" id="KW-1185">Reference proteome</keyword>
<feature type="region of interest" description="Disordered" evidence="1">
    <location>
        <begin position="68"/>
        <end position="92"/>
    </location>
</feature>
<proteinExistence type="predicted"/>
<reference evidence="2 3" key="1">
    <citation type="journal article" date="2016" name="Mol. Biol. Evol.">
        <title>Comparative Genomics of Early-Diverging Mushroom-Forming Fungi Provides Insights into the Origins of Lignocellulose Decay Capabilities.</title>
        <authorList>
            <person name="Nagy L.G."/>
            <person name="Riley R."/>
            <person name="Tritt A."/>
            <person name="Adam C."/>
            <person name="Daum C."/>
            <person name="Floudas D."/>
            <person name="Sun H."/>
            <person name="Yadav J.S."/>
            <person name="Pangilinan J."/>
            <person name="Larsson K.H."/>
            <person name="Matsuura K."/>
            <person name="Barry K."/>
            <person name="Labutti K."/>
            <person name="Kuo R."/>
            <person name="Ohm R.A."/>
            <person name="Bhattacharya S.S."/>
            <person name="Shirouzu T."/>
            <person name="Yoshinaga Y."/>
            <person name="Martin F.M."/>
            <person name="Grigoriev I.V."/>
            <person name="Hibbett D.S."/>
        </authorList>
    </citation>
    <scope>NUCLEOTIDE SEQUENCE [LARGE SCALE GENOMIC DNA]</scope>
    <source>
        <strain evidence="2 3">HHB12029</strain>
    </source>
</reference>